<sequence length="361" mass="41382">MSVIVSWCHALGHYERMYFKLAHDTLGHWGNVKSYAAICSSYYWPHMQKELKTMYVPACEACQQNKSSTSRLAGPLHPLFMPNGHCDSVAMDFVGPLPEDDGFNCILTITDRLGSDLHTVPCRTDILAKDLATLFFQTNGSSERSNRTIIQAIRFHVKRNQQGWAHALPLVWFNHMNTINASTGFTPFQLHSGRHPRVIPPLVFNHTERSPDSIGAAKLIKQLDTNVMEVQDNLLLTKSNQAYHVDKARRPETVYANGDKVMLSMFHRRRDFMQRGDNQVAKFMVRWDGPYLVNYPIFDPDTGEDQHFVEHILDSWRRGCGKQNLVRWKGFGVEHDEWLLGACVNNLEALNVYLRENNLDP</sequence>
<dbReference type="SUPFAM" id="SSF54160">
    <property type="entry name" value="Chromo domain-like"/>
    <property type="match status" value="1"/>
</dbReference>
<dbReference type="Pfam" id="PF17921">
    <property type="entry name" value="Integrase_H2C2"/>
    <property type="match status" value="1"/>
</dbReference>
<name>A0A2R6NZH1_9APHY</name>
<proteinExistence type="predicted"/>
<evidence type="ECO:0000313" key="3">
    <source>
        <dbReference type="Proteomes" id="UP000186601"/>
    </source>
</evidence>
<dbReference type="AlphaFoldDB" id="A0A2R6NZH1"/>
<reference evidence="2 3" key="1">
    <citation type="submission" date="2018-02" db="EMBL/GenBank/DDBJ databases">
        <title>Genome sequence of the basidiomycete white-rot fungus Phlebia centrifuga.</title>
        <authorList>
            <person name="Granchi Z."/>
            <person name="Peng M."/>
            <person name="de Vries R.P."/>
            <person name="Hilden K."/>
            <person name="Makela M.R."/>
            <person name="Grigoriev I."/>
            <person name="Riley R."/>
        </authorList>
    </citation>
    <scope>NUCLEOTIDE SEQUENCE [LARGE SCALE GENOMIC DNA]</scope>
    <source>
        <strain evidence="2 3">FBCC195</strain>
    </source>
</reference>
<evidence type="ECO:0000313" key="2">
    <source>
        <dbReference type="EMBL" id="PSR81234.1"/>
    </source>
</evidence>
<evidence type="ECO:0000259" key="1">
    <source>
        <dbReference type="Pfam" id="PF17921"/>
    </source>
</evidence>
<dbReference type="Gene3D" id="1.10.340.70">
    <property type="match status" value="1"/>
</dbReference>
<dbReference type="InterPro" id="IPR036397">
    <property type="entry name" value="RNaseH_sf"/>
</dbReference>
<dbReference type="Gene3D" id="2.40.50.40">
    <property type="match status" value="1"/>
</dbReference>
<dbReference type="EMBL" id="MLYV02000624">
    <property type="protein sequence ID" value="PSR81234.1"/>
    <property type="molecule type" value="Genomic_DNA"/>
</dbReference>
<dbReference type="Gene3D" id="3.30.420.10">
    <property type="entry name" value="Ribonuclease H-like superfamily/Ribonuclease H"/>
    <property type="match status" value="1"/>
</dbReference>
<keyword evidence="3" id="KW-1185">Reference proteome</keyword>
<protein>
    <recommendedName>
        <fullName evidence="1">Integrase zinc-binding domain-containing protein</fullName>
    </recommendedName>
</protein>
<organism evidence="2 3">
    <name type="scientific">Hermanssonia centrifuga</name>
    <dbReference type="NCBI Taxonomy" id="98765"/>
    <lineage>
        <taxon>Eukaryota</taxon>
        <taxon>Fungi</taxon>
        <taxon>Dikarya</taxon>
        <taxon>Basidiomycota</taxon>
        <taxon>Agaricomycotina</taxon>
        <taxon>Agaricomycetes</taxon>
        <taxon>Polyporales</taxon>
        <taxon>Meruliaceae</taxon>
        <taxon>Hermanssonia</taxon>
    </lineage>
</organism>
<accession>A0A2R6NZH1</accession>
<feature type="domain" description="Integrase zinc-binding" evidence="1">
    <location>
        <begin position="18"/>
        <end position="68"/>
    </location>
</feature>
<dbReference type="Proteomes" id="UP000186601">
    <property type="component" value="Unassembled WGS sequence"/>
</dbReference>
<dbReference type="InterPro" id="IPR016197">
    <property type="entry name" value="Chromo-like_dom_sf"/>
</dbReference>
<dbReference type="SUPFAM" id="SSF53098">
    <property type="entry name" value="Ribonuclease H-like"/>
    <property type="match status" value="1"/>
</dbReference>
<dbReference type="InterPro" id="IPR012337">
    <property type="entry name" value="RNaseH-like_sf"/>
</dbReference>
<dbReference type="InterPro" id="IPR041588">
    <property type="entry name" value="Integrase_H2C2"/>
</dbReference>
<dbReference type="InterPro" id="IPR050951">
    <property type="entry name" value="Retrovirus_Pol_polyprotein"/>
</dbReference>
<dbReference type="STRING" id="98765.A0A2R6NZH1"/>
<dbReference type="PANTHER" id="PTHR37984:SF5">
    <property type="entry name" value="PROTEIN NYNRIN-LIKE"/>
    <property type="match status" value="1"/>
</dbReference>
<dbReference type="OrthoDB" id="3268967at2759"/>
<comment type="caution">
    <text evidence="2">The sequence shown here is derived from an EMBL/GenBank/DDBJ whole genome shotgun (WGS) entry which is preliminary data.</text>
</comment>
<gene>
    <name evidence="2" type="ORF">PHLCEN_2v6448</name>
</gene>
<dbReference type="GO" id="GO:0003676">
    <property type="term" value="F:nucleic acid binding"/>
    <property type="evidence" value="ECO:0007669"/>
    <property type="project" value="InterPro"/>
</dbReference>
<dbReference type="PANTHER" id="PTHR37984">
    <property type="entry name" value="PROTEIN CBG26694"/>
    <property type="match status" value="1"/>
</dbReference>